<comment type="caution">
    <text evidence="1">The sequence shown here is derived from an EMBL/GenBank/DDBJ whole genome shotgun (WGS) entry which is preliminary data.</text>
</comment>
<evidence type="ECO:0000313" key="2">
    <source>
        <dbReference type="Proteomes" id="UP000250321"/>
    </source>
</evidence>
<organism evidence="1 2">
    <name type="scientific">Prunus yedoensis var. nudiflora</name>
    <dbReference type="NCBI Taxonomy" id="2094558"/>
    <lineage>
        <taxon>Eukaryota</taxon>
        <taxon>Viridiplantae</taxon>
        <taxon>Streptophyta</taxon>
        <taxon>Embryophyta</taxon>
        <taxon>Tracheophyta</taxon>
        <taxon>Spermatophyta</taxon>
        <taxon>Magnoliopsida</taxon>
        <taxon>eudicotyledons</taxon>
        <taxon>Gunneridae</taxon>
        <taxon>Pentapetalae</taxon>
        <taxon>rosids</taxon>
        <taxon>fabids</taxon>
        <taxon>Rosales</taxon>
        <taxon>Rosaceae</taxon>
        <taxon>Amygdaloideae</taxon>
        <taxon>Amygdaleae</taxon>
        <taxon>Prunus</taxon>
    </lineage>
</organism>
<sequence length="65" mass="7141">MPLPTRLAYVLRPTTQGRLGATCIGSALRGRYKTVKQPKLSRFGRAASARSCHENLPLTMAEQVN</sequence>
<name>A0A314Z9M5_PRUYE</name>
<dbReference type="OrthoDB" id="1924025at2759"/>
<evidence type="ECO:0000313" key="1">
    <source>
        <dbReference type="EMBL" id="PQQ13808.1"/>
    </source>
</evidence>
<dbReference type="AlphaFoldDB" id="A0A314Z9M5"/>
<dbReference type="EMBL" id="PJQY01000286">
    <property type="protein sequence ID" value="PQQ13808.1"/>
    <property type="molecule type" value="Genomic_DNA"/>
</dbReference>
<gene>
    <name evidence="1" type="ORF">Pyn_00052</name>
</gene>
<protein>
    <submittedName>
        <fullName evidence="1">Uncharacterized protein</fullName>
    </submittedName>
</protein>
<accession>A0A314Z9M5</accession>
<keyword evidence="2" id="KW-1185">Reference proteome</keyword>
<proteinExistence type="predicted"/>
<dbReference type="Proteomes" id="UP000250321">
    <property type="component" value="Unassembled WGS sequence"/>
</dbReference>
<reference evidence="1 2" key="1">
    <citation type="submission" date="2018-02" db="EMBL/GenBank/DDBJ databases">
        <title>Draft genome of wild Prunus yedoensis var. nudiflora.</title>
        <authorList>
            <person name="Baek S."/>
            <person name="Kim J.-H."/>
            <person name="Choi K."/>
            <person name="Kim G.-B."/>
            <person name="Cho A."/>
            <person name="Jang H."/>
            <person name="Shin C.-H."/>
            <person name="Yu H.-J."/>
            <person name="Mun J.-H."/>
        </authorList>
    </citation>
    <scope>NUCLEOTIDE SEQUENCE [LARGE SCALE GENOMIC DNA]</scope>
    <source>
        <strain evidence="2">cv. Jeju island</strain>
        <tissue evidence="1">Leaf</tissue>
    </source>
</reference>